<evidence type="ECO:0000256" key="2">
    <source>
        <dbReference type="ARBA" id="ARBA00023315"/>
    </source>
</evidence>
<comment type="caution">
    <text evidence="5">The sequence shown here is derived from an EMBL/GenBank/DDBJ whole genome shotgun (WGS) entry which is preliminary data.</text>
</comment>
<keyword evidence="1 5" id="KW-0808">Transferase</keyword>
<dbReference type="SUPFAM" id="SSF55729">
    <property type="entry name" value="Acyl-CoA N-acyltransferases (Nat)"/>
    <property type="match status" value="1"/>
</dbReference>
<dbReference type="InterPro" id="IPR051531">
    <property type="entry name" value="N-acetyltransferase"/>
</dbReference>
<dbReference type="PANTHER" id="PTHR43792:SF8">
    <property type="entry name" value="[RIBOSOMAL PROTEIN US5]-ALANINE N-ACETYLTRANSFERASE"/>
    <property type="match status" value="1"/>
</dbReference>
<keyword evidence="2 5" id="KW-0012">Acyltransferase</keyword>
<dbReference type="PROSITE" id="PS51186">
    <property type="entry name" value="GNAT"/>
    <property type="match status" value="1"/>
</dbReference>
<dbReference type="Pfam" id="PF13302">
    <property type="entry name" value="Acetyltransf_3"/>
    <property type="match status" value="1"/>
</dbReference>
<protein>
    <submittedName>
        <fullName evidence="5">GNAT family N-acetyltransferase</fullName>
        <ecNumber evidence="5">2.3.-.-</ecNumber>
    </submittedName>
</protein>
<dbReference type="GO" id="GO:0016746">
    <property type="term" value="F:acyltransferase activity"/>
    <property type="evidence" value="ECO:0007669"/>
    <property type="project" value="UniProtKB-KW"/>
</dbReference>
<name>A0ABW2NFR1_9BACL</name>
<evidence type="ECO:0000313" key="5">
    <source>
        <dbReference type="EMBL" id="MFC7366172.1"/>
    </source>
</evidence>
<evidence type="ECO:0000256" key="1">
    <source>
        <dbReference type="ARBA" id="ARBA00022679"/>
    </source>
</evidence>
<dbReference type="EMBL" id="JBHTCT010000036">
    <property type="protein sequence ID" value="MFC7366172.1"/>
    <property type="molecule type" value="Genomic_DNA"/>
</dbReference>
<evidence type="ECO:0000256" key="3">
    <source>
        <dbReference type="ARBA" id="ARBA00038502"/>
    </source>
</evidence>
<dbReference type="InterPro" id="IPR016181">
    <property type="entry name" value="Acyl_CoA_acyltransferase"/>
</dbReference>
<dbReference type="EC" id="2.3.-.-" evidence="5"/>
<evidence type="ECO:0000259" key="4">
    <source>
        <dbReference type="PROSITE" id="PS51186"/>
    </source>
</evidence>
<evidence type="ECO:0000313" key="6">
    <source>
        <dbReference type="Proteomes" id="UP001596483"/>
    </source>
</evidence>
<accession>A0ABW2NFR1</accession>
<dbReference type="RefSeq" id="WP_157294243.1">
    <property type="nucleotide sequence ID" value="NZ_JBHTCT010000036.1"/>
</dbReference>
<comment type="similarity">
    <text evidence="3">Belongs to the acetyltransferase family. RimJ subfamily.</text>
</comment>
<organism evidence="5 6">
    <name type="scientific">Bhargavaea changchunensis</name>
    <dbReference type="NCBI Taxonomy" id="2134037"/>
    <lineage>
        <taxon>Bacteria</taxon>
        <taxon>Bacillati</taxon>
        <taxon>Bacillota</taxon>
        <taxon>Bacilli</taxon>
        <taxon>Bacillales</taxon>
        <taxon>Caryophanaceae</taxon>
        <taxon>Bhargavaea</taxon>
    </lineage>
</organism>
<dbReference type="PANTHER" id="PTHR43792">
    <property type="entry name" value="GNAT FAMILY, PUTATIVE (AFU_ORTHOLOGUE AFUA_3G00765)-RELATED-RELATED"/>
    <property type="match status" value="1"/>
</dbReference>
<dbReference type="Gene3D" id="3.40.630.30">
    <property type="match status" value="1"/>
</dbReference>
<dbReference type="InterPro" id="IPR000182">
    <property type="entry name" value="GNAT_dom"/>
</dbReference>
<reference evidence="6" key="1">
    <citation type="journal article" date="2019" name="Int. J. Syst. Evol. Microbiol.">
        <title>The Global Catalogue of Microorganisms (GCM) 10K type strain sequencing project: providing services to taxonomists for standard genome sequencing and annotation.</title>
        <authorList>
            <consortium name="The Broad Institute Genomics Platform"/>
            <consortium name="The Broad Institute Genome Sequencing Center for Infectious Disease"/>
            <person name="Wu L."/>
            <person name="Ma J."/>
        </authorList>
    </citation>
    <scope>NUCLEOTIDE SEQUENCE [LARGE SCALE GENOMIC DNA]</scope>
    <source>
        <strain evidence="6">JCM 4738</strain>
    </source>
</reference>
<proteinExistence type="inferred from homology"/>
<gene>
    <name evidence="5" type="ORF">ACFQQH_13685</name>
</gene>
<keyword evidence="6" id="KW-1185">Reference proteome</keyword>
<feature type="domain" description="N-acetyltransferase" evidence="4">
    <location>
        <begin position="3"/>
        <end position="170"/>
    </location>
</feature>
<sequence>MDIRLEPLRREDARPLYEFELVNREFFETAVPGRGDDFYRYEGFLERLGELLDEQAAGGSCFYLIKDDGNRILGRMNLTDIDAVSGSAELGYRVAEAYGGKGAASLALKELLQLADDIGVRRILAKTTTANVASCKVLEKNGFLQIGTDDREFILNNETMRFTHYEWRHK</sequence>
<dbReference type="Proteomes" id="UP001596483">
    <property type="component" value="Unassembled WGS sequence"/>
</dbReference>